<dbReference type="Proteomes" id="UP001054889">
    <property type="component" value="Unassembled WGS sequence"/>
</dbReference>
<protein>
    <submittedName>
        <fullName evidence="2">Uncharacterized protein</fullName>
    </submittedName>
</protein>
<keyword evidence="3" id="KW-1185">Reference proteome</keyword>
<proteinExistence type="predicted"/>
<accession>A0AAV5DJW3</accession>
<sequence>MLCASRAHHAHGFRPVPLPDYTRSILARSLSLMATQRRTSASFFGGLCSRELGDACELFTPYAPADPESLSPSPFRFLSSQSRVPGIKMASPPLPLPPSTTLLPRRPGRPCATKETEIPGQAVMAGRLAGEVGRSY</sequence>
<feature type="region of interest" description="Disordered" evidence="1">
    <location>
        <begin position="88"/>
        <end position="114"/>
    </location>
</feature>
<evidence type="ECO:0000256" key="1">
    <source>
        <dbReference type="SAM" id="MobiDB-lite"/>
    </source>
</evidence>
<organism evidence="2 3">
    <name type="scientific">Eleusine coracana subsp. coracana</name>
    <dbReference type="NCBI Taxonomy" id="191504"/>
    <lineage>
        <taxon>Eukaryota</taxon>
        <taxon>Viridiplantae</taxon>
        <taxon>Streptophyta</taxon>
        <taxon>Embryophyta</taxon>
        <taxon>Tracheophyta</taxon>
        <taxon>Spermatophyta</taxon>
        <taxon>Magnoliopsida</taxon>
        <taxon>Liliopsida</taxon>
        <taxon>Poales</taxon>
        <taxon>Poaceae</taxon>
        <taxon>PACMAD clade</taxon>
        <taxon>Chloridoideae</taxon>
        <taxon>Cynodonteae</taxon>
        <taxon>Eleusininae</taxon>
        <taxon>Eleusine</taxon>
    </lineage>
</organism>
<reference evidence="2" key="2">
    <citation type="submission" date="2021-12" db="EMBL/GenBank/DDBJ databases">
        <title>Resequencing data analysis of finger millet.</title>
        <authorList>
            <person name="Hatakeyama M."/>
            <person name="Aluri S."/>
            <person name="Balachadran M.T."/>
            <person name="Sivarajan S.R."/>
            <person name="Poveda L."/>
            <person name="Shimizu-Inatsugi R."/>
            <person name="Schlapbach R."/>
            <person name="Sreeman S.M."/>
            <person name="Shimizu K.K."/>
        </authorList>
    </citation>
    <scope>NUCLEOTIDE SEQUENCE</scope>
</reference>
<evidence type="ECO:0000313" key="2">
    <source>
        <dbReference type="EMBL" id="GJN11369.1"/>
    </source>
</evidence>
<dbReference type="AlphaFoldDB" id="A0AAV5DJW3"/>
<dbReference type="EMBL" id="BQKI01000018">
    <property type="protein sequence ID" value="GJN11369.1"/>
    <property type="molecule type" value="Genomic_DNA"/>
</dbReference>
<reference evidence="2" key="1">
    <citation type="journal article" date="2018" name="DNA Res.">
        <title>Multiple hybrid de novo genome assembly of finger millet, an orphan allotetraploid crop.</title>
        <authorList>
            <person name="Hatakeyama M."/>
            <person name="Aluri S."/>
            <person name="Balachadran M.T."/>
            <person name="Sivarajan S.R."/>
            <person name="Patrignani A."/>
            <person name="Gruter S."/>
            <person name="Poveda L."/>
            <person name="Shimizu-Inatsugi R."/>
            <person name="Baeten J."/>
            <person name="Francoijs K.J."/>
            <person name="Nataraja K.N."/>
            <person name="Reddy Y.A.N."/>
            <person name="Phadnis S."/>
            <person name="Ravikumar R.L."/>
            <person name="Schlapbach R."/>
            <person name="Sreeman S.M."/>
            <person name="Shimizu K.K."/>
        </authorList>
    </citation>
    <scope>NUCLEOTIDE SEQUENCE</scope>
</reference>
<gene>
    <name evidence="2" type="primary">ga29555</name>
    <name evidence="2" type="ORF">PR202_ga29555</name>
</gene>
<comment type="caution">
    <text evidence="2">The sequence shown here is derived from an EMBL/GenBank/DDBJ whole genome shotgun (WGS) entry which is preliminary data.</text>
</comment>
<evidence type="ECO:0000313" key="3">
    <source>
        <dbReference type="Proteomes" id="UP001054889"/>
    </source>
</evidence>
<name>A0AAV5DJW3_ELECO</name>